<dbReference type="AlphaFoldDB" id="A0A433Q5D6"/>
<dbReference type="PANTHER" id="PTHR44998:SF1">
    <property type="entry name" value="UDP-N-ACETYLGLUCOSAMINE--PEPTIDE N-ACETYLGLUCOSAMINYLTRANSFERASE 110 KDA SUBUNIT"/>
    <property type="match status" value="1"/>
</dbReference>
<sequence length="137" mass="16235">MGFAGTLGGGWCDWIIADSVVCPPETVSCERWRKRAVETEGDFEGEIDPEEETDDWVYTEKFIYMPHSYFVNDHRQGFREEEEAAEERNGEVATKRNRDPEMTWVVEQDKRWKMRREVFPGLRDDVVIFANFNQLYK</sequence>
<keyword evidence="2" id="KW-1185">Reference proteome</keyword>
<dbReference type="GO" id="GO:0006493">
    <property type="term" value="P:protein O-linked glycosylation"/>
    <property type="evidence" value="ECO:0007669"/>
    <property type="project" value="TreeGrafter"/>
</dbReference>
<dbReference type="GO" id="GO:0016757">
    <property type="term" value="F:glycosyltransferase activity"/>
    <property type="evidence" value="ECO:0007669"/>
    <property type="project" value="TreeGrafter"/>
</dbReference>
<organism evidence="1 2">
    <name type="scientific">Jimgerdemannia flammicorona</name>
    <dbReference type="NCBI Taxonomy" id="994334"/>
    <lineage>
        <taxon>Eukaryota</taxon>
        <taxon>Fungi</taxon>
        <taxon>Fungi incertae sedis</taxon>
        <taxon>Mucoromycota</taxon>
        <taxon>Mucoromycotina</taxon>
        <taxon>Endogonomycetes</taxon>
        <taxon>Endogonales</taxon>
        <taxon>Endogonaceae</taxon>
        <taxon>Jimgerdemannia</taxon>
    </lineage>
</organism>
<feature type="non-terminal residue" evidence="1">
    <location>
        <position position="137"/>
    </location>
</feature>
<dbReference type="PANTHER" id="PTHR44998">
    <property type="match status" value="1"/>
</dbReference>
<protein>
    <submittedName>
        <fullName evidence="1">Uncharacterized protein</fullName>
    </submittedName>
</protein>
<accession>A0A433Q5D6</accession>
<evidence type="ECO:0000313" key="1">
    <source>
        <dbReference type="EMBL" id="RUS24980.1"/>
    </source>
</evidence>
<dbReference type="Proteomes" id="UP000274822">
    <property type="component" value="Unassembled WGS sequence"/>
</dbReference>
<reference evidence="1 2" key="1">
    <citation type="journal article" date="2018" name="New Phytol.">
        <title>Phylogenomics of Endogonaceae and evolution of mycorrhizas within Mucoromycota.</title>
        <authorList>
            <person name="Chang Y."/>
            <person name="Desiro A."/>
            <person name="Na H."/>
            <person name="Sandor L."/>
            <person name="Lipzen A."/>
            <person name="Clum A."/>
            <person name="Barry K."/>
            <person name="Grigoriev I.V."/>
            <person name="Martin F.M."/>
            <person name="Stajich J.E."/>
            <person name="Smith M.E."/>
            <person name="Bonito G."/>
            <person name="Spatafora J.W."/>
        </authorList>
    </citation>
    <scope>NUCLEOTIDE SEQUENCE [LARGE SCALE GENOMIC DNA]</scope>
    <source>
        <strain evidence="1 2">AD002</strain>
    </source>
</reference>
<gene>
    <name evidence="1" type="ORF">BC938DRAFT_472793</name>
</gene>
<name>A0A433Q5D6_9FUNG</name>
<dbReference type="Gene3D" id="3.40.50.11380">
    <property type="match status" value="1"/>
</dbReference>
<comment type="caution">
    <text evidence="1">The sequence shown here is derived from an EMBL/GenBank/DDBJ whole genome shotgun (WGS) entry which is preliminary data.</text>
</comment>
<proteinExistence type="predicted"/>
<dbReference type="EMBL" id="RBNJ01014374">
    <property type="protein sequence ID" value="RUS24980.1"/>
    <property type="molecule type" value="Genomic_DNA"/>
</dbReference>
<evidence type="ECO:0000313" key="2">
    <source>
        <dbReference type="Proteomes" id="UP000274822"/>
    </source>
</evidence>